<dbReference type="AlphaFoldDB" id="F2Q617"/>
<feature type="transmembrane region" description="Helical" evidence="1">
    <location>
        <begin position="16"/>
        <end position="37"/>
    </location>
</feature>
<proteinExistence type="predicted"/>
<evidence type="ECO:0000256" key="1">
    <source>
        <dbReference type="SAM" id="Phobius"/>
    </source>
</evidence>
<dbReference type="VEuPathDB" id="FungiDB:TEQG_08859"/>
<gene>
    <name evidence="2" type="ORF">TEQG_08859</name>
</gene>
<organism evidence="2 3">
    <name type="scientific">Trichophyton equinum (strain ATCC MYA-4606 / CBS 127.97)</name>
    <name type="common">Horse ringworm fungus</name>
    <dbReference type="NCBI Taxonomy" id="559882"/>
    <lineage>
        <taxon>Eukaryota</taxon>
        <taxon>Fungi</taxon>
        <taxon>Dikarya</taxon>
        <taxon>Ascomycota</taxon>
        <taxon>Pezizomycotina</taxon>
        <taxon>Eurotiomycetes</taxon>
        <taxon>Eurotiomycetidae</taxon>
        <taxon>Onygenales</taxon>
        <taxon>Arthrodermataceae</taxon>
        <taxon>Trichophyton</taxon>
    </lineage>
</organism>
<dbReference type="HOGENOM" id="CLU_3088973_0_0_1"/>
<keyword evidence="3" id="KW-1185">Reference proteome</keyword>
<keyword evidence="1" id="KW-0472">Membrane</keyword>
<dbReference type="Proteomes" id="UP000009169">
    <property type="component" value="Unassembled WGS sequence"/>
</dbReference>
<accession>F2Q617</accession>
<keyword evidence="1" id="KW-0812">Transmembrane</keyword>
<dbReference type="EMBL" id="DS995821">
    <property type="protein sequence ID" value="EGE09585.1"/>
    <property type="molecule type" value="Genomic_DNA"/>
</dbReference>
<name>F2Q617_TRIEC</name>
<protein>
    <submittedName>
        <fullName evidence="2">Uncharacterized protein</fullName>
    </submittedName>
</protein>
<keyword evidence="1" id="KW-1133">Transmembrane helix</keyword>
<evidence type="ECO:0000313" key="2">
    <source>
        <dbReference type="EMBL" id="EGE09585.1"/>
    </source>
</evidence>
<sequence length="52" mass="5742">MVNSALSYSLDVKAEGLGYLIFKNVISLFGIPTNLVVKDGFLPLSIRKLMVR</sequence>
<evidence type="ECO:0000313" key="3">
    <source>
        <dbReference type="Proteomes" id="UP000009169"/>
    </source>
</evidence>
<reference evidence="3" key="1">
    <citation type="journal article" date="2012" name="MBio">
        <title>Comparative genome analysis of Trichophyton rubrum and related dermatophytes reveals candidate genes involved in infection.</title>
        <authorList>
            <person name="Martinez D.A."/>
            <person name="Oliver B.G."/>
            <person name="Graeser Y."/>
            <person name="Goldberg J.M."/>
            <person name="Li W."/>
            <person name="Martinez-Rossi N.M."/>
            <person name="Monod M."/>
            <person name="Shelest E."/>
            <person name="Barton R.C."/>
            <person name="Birch E."/>
            <person name="Brakhage A.A."/>
            <person name="Chen Z."/>
            <person name="Gurr S.J."/>
            <person name="Heiman D."/>
            <person name="Heitman J."/>
            <person name="Kosti I."/>
            <person name="Rossi A."/>
            <person name="Saif S."/>
            <person name="Samalova M."/>
            <person name="Saunders C.W."/>
            <person name="Shea T."/>
            <person name="Summerbell R.C."/>
            <person name="Xu J."/>
            <person name="Young S."/>
            <person name="Zeng Q."/>
            <person name="Birren B.W."/>
            <person name="Cuomo C.A."/>
            <person name="White T.C."/>
        </authorList>
    </citation>
    <scope>NUCLEOTIDE SEQUENCE [LARGE SCALE GENOMIC DNA]</scope>
    <source>
        <strain evidence="3">ATCC MYA-4606 / CBS 127.97</strain>
    </source>
</reference>